<dbReference type="Gene3D" id="3.40.960.10">
    <property type="entry name" value="VSR Endonuclease"/>
    <property type="match status" value="1"/>
</dbReference>
<reference evidence="1" key="1">
    <citation type="submission" date="2023-10" db="EMBL/GenBank/DDBJ databases">
        <title>Development of a sustainable strategy for remediation of hydrocarbon-contaminated territories based on the waste exchange concept.</title>
        <authorList>
            <person name="Krivoruchko A."/>
        </authorList>
    </citation>
    <scope>NUCLEOTIDE SEQUENCE</scope>
    <source>
        <strain evidence="1">IEGM 1325</strain>
    </source>
</reference>
<evidence type="ECO:0008006" key="3">
    <source>
        <dbReference type="Google" id="ProtNLM"/>
    </source>
</evidence>
<proteinExistence type="predicted"/>
<evidence type="ECO:0000313" key="1">
    <source>
        <dbReference type="EMBL" id="MDV7177567.1"/>
    </source>
</evidence>
<organism evidence="1 2">
    <name type="scientific">Micrococcus yunnanensis</name>
    <dbReference type="NCBI Taxonomy" id="566027"/>
    <lineage>
        <taxon>Bacteria</taxon>
        <taxon>Bacillati</taxon>
        <taxon>Actinomycetota</taxon>
        <taxon>Actinomycetes</taxon>
        <taxon>Micrococcales</taxon>
        <taxon>Micrococcaceae</taxon>
        <taxon>Micrococcus</taxon>
    </lineage>
</organism>
<evidence type="ECO:0000313" key="2">
    <source>
        <dbReference type="Proteomes" id="UP001185728"/>
    </source>
</evidence>
<dbReference type="EMBL" id="JAWLUK010000012">
    <property type="protein sequence ID" value="MDV7177567.1"/>
    <property type="molecule type" value="Genomic_DNA"/>
</dbReference>
<name>A0AAP5WBY9_9MICC</name>
<accession>A0AAP5WBY9</accession>
<gene>
    <name evidence="1" type="ORF">R4064_07950</name>
</gene>
<dbReference type="Proteomes" id="UP001185728">
    <property type="component" value="Unassembled WGS sequence"/>
</dbReference>
<dbReference type="AlphaFoldDB" id="A0AAP5WBY9"/>
<comment type="caution">
    <text evidence="1">The sequence shown here is derived from an EMBL/GenBank/DDBJ whole genome shotgun (WGS) entry which is preliminary data.</text>
</comment>
<dbReference type="RefSeq" id="WP_317676718.1">
    <property type="nucleotide sequence ID" value="NZ_JAWLUK010000012.1"/>
</dbReference>
<protein>
    <recommendedName>
        <fullName evidence="3">DUF559 domain-containing protein</fullName>
    </recommendedName>
</protein>
<sequence>MSFAPDLPLVPVFTTRDVLERGLPPSRVRRSDVLRLARGIHRRRDMPLRTWESAGLPPPHHGVGLDLLTALLRSRPDAVLSHETAAHLHGLPLPPGGATRRAAVEITLHRGTARARIPGVMEHRRPLPSGHVTSVLGLRVTTPERTWLDLCSIGHPWDEASLVSAGDHLVRHPWSPRGRRPPITTVTALHEAMRPLGRFVGRPRATAALERVRVGADSPQETRLRLALVEAGLGEPTLQHVFDPGRRDAPEADLWFEDCRLVLQYDGEVHRSAEQHARDARRDQYYAERGQMTLHVTGRDVGEGYARVIEAVLRRRAQVSNGWDA</sequence>